<name>A0AAV4P3F7_9ARAC</name>
<sequence length="93" mass="10328">MKGGVKDPENERVGALPDFGRCTLCFEIRVCQIFEESTFPLSKARLIAAEVDICLDEIGFERHDCGTSGVGEGSRDDVTSNFHCRKLQTILTF</sequence>
<keyword evidence="2" id="KW-1185">Reference proteome</keyword>
<organism evidence="1 2">
    <name type="scientific">Caerostris darwini</name>
    <dbReference type="NCBI Taxonomy" id="1538125"/>
    <lineage>
        <taxon>Eukaryota</taxon>
        <taxon>Metazoa</taxon>
        <taxon>Ecdysozoa</taxon>
        <taxon>Arthropoda</taxon>
        <taxon>Chelicerata</taxon>
        <taxon>Arachnida</taxon>
        <taxon>Araneae</taxon>
        <taxon>Araneomorphae</taxon>
        <taxon>Entelegynae</taxon>
        <taxon>Araneoidea</taxon>
        <taxon>Araneidae</taxon>
        <taxon>Caerostris</taxon>
    </lineage>
</organism>
<dbReference type="AlphaFoldDB" id="A0AAV4P3F7"/>
<proteinExistence type="predicted"/>
<gene>
    <name evidence="1" type="ORF">CDAR_4781</name>
</gene>
<evidence type="ECO:0000313" key="2">
    <source>
        <dbReference type="Proteomes" id="UP001054837"/>
    </source>
</evidence>
<dbReference type="EMBL" id="BPLQ01002337">
    <property type="protein sequence ID" value="GIX91705.1"/>
    <property type="molecule type" value="Genomic_DNA"/>
</dbReference>
<protein>
    <submittedName>
        <fullName evidence="1">Uncharacterized protein</fullName>
    </submittedName>
</protein>
<dbReference type="Proteomes" id="UP001054837">
    <property type="component" value="Unassembled WGS sequence"/>
</dbReference>
<comment type="caution">
    <text evidence="1">The sequence shown here is derived from an EMBL/GenBank/DDBJ whole genome shotgun (WGS) entry which is preliminary data.</text>
</comment>
<accession>A0AAV4P3F7</accession>
<reference evidence="1 2" key="1">
    <citation type="submission" date="2021-06" db="EMBL/GenBank/DDBJ databases">
        <title>Caerostris darwini draft genome.</title>
        <authorList>
            <person name="Kono N."/>
            <person name="Arakawa K."/>
        </authorList>
    </citation>
    <scope>NUCLEOTIDE SEQUENCE [LARGE SCALE GENOMIC DNA]</scope>
</reference>
<evidence type="ECO:0000313" key="1">
    <source>
        <dbReference type="EMBL" id="GIX91705.1"/>
    </source>
</evidence>